<keyword evidence="18" id="KW-1185">Reference proteome</keyword>
<dbReference type="EC" id="6.1.1.20" evidence="5"/>
<organism evidence="17 18">
    <name type="scientific">Starmerella bacillaris</name>
    <name type="common">Yeast</name>
    <name type="synonym">Candida zemplinina</name>
    <dbReference type="NCBI Taxonomy" id="1247836"/>
    <lineage>
        <taxon>Eukaryota</taxon>
        <taxon>Fungi</taxon>
        <taxon>Dikarya</taxon>
        <taxon>Ascomycota</taxon>
        <taxon>Saccharomycotina</taxon>
        <taxon>Dipodascomycetes</taxon>
        <taxon>Dipodascales</taxon>
        <taxon>Trichomonascaceae</taxon>
        <taxon>Starmerella</taxon>
    </lineage>
</organism>
<dbReference type="InterPro" id="IPR045060">
    <property type="entry name" value="Phe-tRNA-ligase_IIc_bsu"/>
</dbReference>
<feature type="domain" description="B5" evidence="16">
    <location>
        <begin position="289"/>
        <end position="364"/>
    </location>
</feature>
<dbReference type="GO" id="GO:0009328">
    <property type="term" value="C:phenylalanine-tRNA ligase complex"/>
    <property type="evidence" value="ECO:0007669"/>
    <property type="project" value="TreeGrafter"/>
</dbReference>
<evidence type="ECO:0000256" key="7">
    <source>
        <dbReference type="ARBA" id="ARBA00022598"/>
    </source>
</evidence>
<dbReference type="InterPro" id="IPR045864">
    <property type="entry name" value="aa-tRNA-synth_II/BPL/LPL"/>
</dbReference>
<dbReference type="GO" id="GO:0003723">
    <property type="term" value="F:RNA binding"/>
    <property type="evidence" value="ECO:0007669"/>
    <property type="project" value="InterPro"/>
</dbReference>
<evidence type="ECO:0000256" key="8">
    <source>
        <dbReference type="ARBA" id="ARBA00022723"/>
    </source>
</evidence>
<dbReference type="GO" id="GO:0000287">
    <property type="term" value="F:magnesium ion binding"/>
    <property type="evidence" value="ECO:0007669"/>
    <property type="project" value="InterPro"/>
</dbReference>
<dbReference type="EMBL" id="BTGC01000003">
    <property type="protein sequence ID" value="GMM49611.1"/>
    <property type="molecule type" value="Genomic_DNA"/>
</dbReference>
<dbReference type="InterPro" id="IPR004531">
    <property type="entry name" value="Phe-tRNA-synth_IIc_bsu_arc_euk"/>
</dbReference>
<dbReference type="GO" id="GO:0006432">
    <property type="term" value="P:phenylalanyl-tRNA aminoacylation"/>
    <property type="evidence" value="ECO:0007669"/>
    <property type="project" value="InterPro"/>
</dbReference>
<keyword evidence="12" id="KW-0648">Protein biosynthesis</keyword>
<dbReference type="Pfam" id="PF03484">
    <property type="entry name" value="B5"/>
    <property type="match status" value="1"/>
</dbReference>
<dbReference type="Pfam" id="PF03483">
    <property type="entry name" value="B3_4"/>
    <property type="match status" value="1"/>
</dbReference>
<dbReference type="FunFam" id="3.50.40.10:FF:000002">
    <property type="entry name" value="phenylalanine--tRNA ligase beta subunit"/>
    <property type="match status" value="1"/>
</dbReference>
<dbReference type="InterPro" id="IPR005146">
    <property type="entry name" value="B3/B4_tRNA-bd"/>
</dbReference>
<evidence type="ECO:0000256" key="12">
    <source>
        <dbReference type="ARBA" id="ARBA00022917"/>
    </source>
</evidence>
<dbReference type="Gene3D" id="3.30.930.10">
    <property type="entry name" value="Bira Bifunctional Protein, Domain 2"/>
    <property type="match status" value="1"/>
</dbReference>
<sequence length="581" mass="65591">MPTVSVDREDLFTSLGREYTQHDFDELCFEYGLELDEWLEAGEEGEERATLKIEVPANRYDLLCFEGISLAFNIYLGRKEPPVYKVVKPEQMLTLTIEPEVAKVRPFAAGAILRNVKFTPRRYKSFISLQDKLHTNLCRYRSLVAIGTHDLAKVSGNVRYCARKPTDFKFAPLNQQNEMTAAEVMEFYSRPDSHLARYVPITEKEGLVPVFVDEKDTVLSMPPLINSDYTKISLETTDIFFDLTATDETKLEIVLNEVVAMFSEYAGNPFEIEAVEVIKGTEKYTMPRMNSYKMEAPIDYLNSCLGLDLDGPGYSKLLRKMALSAEAKGNILDITMPPTRPDVLHKCDIVEEAGIAYGFNNLPRKFPGGSGLVGTPLPVNRVGDILRNEAAYAGWAEVMPLTLCSTDENFSMLRLEDDNTAVRLANPKTAEYQVVRTTLLPGLLKTVRENRNHALPMRVFECGDVCFKDLEAERQARNERHFAALYAGTSASFETPNGLLDRLMQMMRYKHLEGVRSYYLEEAEIPTFFPGRGAAIYVNKDGATKRVGSIGVLHPDVLKSFDLPFVCSYFEIDATIFMETQ</sequence>
<dbReference type="SMART" id="SM00873">
    <property type="entry name" value="B3_4"/>
    <property type="match status" value="1"/>
</dbReference>
<evidence type="ECO:0000256" key="2">
    <source>
        <dbReference type="ARBA" id="ARBA00004496"/>
    </source>
</evidence>
<evidence type="ECO:0000256" key="10">
    <source>
        <dbReference type="ARBA" id="ARBA00022840"/>
    </source>
</evidence>
<dbReference type="Gene3D" id="3.50.40.10">
    <property type="entry name" value="Phenylalanyl-trna Synthetase, Chain B, domain 3"/>
    <property type="match status" value="1"/>
</dbReference>
<dbReference type="InterPro" id="IPR041616">
    <property type="entry name" value="PheRS_beta_core"/>
</dbReference>
<dbReference type="GO" id="GO:0004826">
    <property type="term" value="F:phenylalanine-tRNA ligase activity"/>
    <property type="evidence" value="ECO:0007669"/>
    <property type="project" value="UniProtKB-EC"/>
</dbReference>
<evidence type="ECO:0000256" key="14">
    <source>
        <dbReference type="ARBA" id="ARBA00033189"/>
    </source>
</evidence>
<dbReference type="InterPro" id="IPR005147">
    <property type="entry name" value="tRNA_synthase_B5-dom"/>
</dbReference>
<dbReference type="SMART" id="SM00874">
    <property type="entry name" value="B5"/>
    <property type="match status" value="1"/>
</dbReference>
<dbReference type="Pfam" id="PF18262">
    <property type="entry name" value="PhetRS_B1"/>
    <property type="match status" value="1"/>
</dbReference>
<comment type="caution">
    <text evidence="17">The sequence shown here is derived from an EMBL/GenBank/DDBJ whole genome shotgun (WGS) entry which is preliminary data.</text>
</comment>
<keyword evidence="6" id="KW-0963">Cytoplasm</keyword>
<gene>
    <name evidence="17" type="ORF">DASB73_005690</name>
</gene>
<evidence type="ECO:0000256" key="9">
    <source>
        <dbReference type="ARBA" id="ARBA00022741"/>
    </source>
</evidence>
<dbReference type="Proteomes" id="UP001362899">
    <property type="component" value="Unassembled WGS sequence"/>
</dbReference>
<dbReference type="NCBIfam" id="TIGR00471">
    <property type="entry name" value="pheT_arch"/>
    <property type="match status" value="1"/>
</dbReference>
<keyword evidence="10" id="KW-0067">ATP-binding</keyword>
<dbReference type="Pfam" id="PF17759">
    <property type="entry name" value="tRNA_synthFbeta"/>
    <property type="match status" value="1"/>
</dbReference>
<evidence type="ECO:0000259" key="16">
    <source>
        <dbReference type="PROSITE" id="PS51483"/>
    </source>
</evidence>
<evidence type="ECO:0000256" key="3">
    <source>
        <dbReference type="ARBA" id="ARBA00007438"/>
    </source>
</evidence>
<dbReference type="InterPro" id="IPR020825">
    <property type="entry name" value="Phe-tRNA_synthase-like_B3/B4"/>
</dbReference>
<name>A0AAV5REH3_STABA</name>
<dbReference type="InterPro" id="IPR009061">
    <property type="entry name" value="DNA-bd_dom_put_sf"/>
</dbReference>
<evidence type="ECO:0000256" key="13">
    <source>
        <dbReference type="ARBA" id="ARBA00023146"/>
    </source>
</evidence>
<evidence type="ECO:0000256" key="5">
    <source>
        <dbReference type="ARBA" id="ARBA00012814"/>
    </source>
</evidence>
<evidence type="ECO:0000256" key="15">
    <source>
        <dbReference type="ARBA" id="ARBA00049255"/>
    </source>
</evidence>
<dbReference type="Gene3D" id="3.30.56.10">
    <property type="match status" value="2"/>
</dbReference>
<dbReference type="AlphaFoldDB" id="A0AAV5REH3"/>
<dbReference type="SUPFAM" id="SSF55681">
    <property type="entry name" value="Class II aaRS and biotin synthetases"/>
    <property type="match status" value="1"/>
</dbReference>
<keyword evidence="9" id="KW-0547">Nucleotide-binding</keyword>
<comment type="cofactor">
    <cofactor evidence="1">
        <name>Mg(2+)</name>
        <dbReference type="ChEBI" id="CHEBI:18420"/>
    </cofactor>
</comment>
<keyword evidence="8" id="KW-0479">Metal-binding</keyword>
<reference evidence="17 18" key="1">
    <citation type="journal article" date="2023" name="Elife">
        <title>Identification of key yeast species and microbe-microbe interactions impacting larval growth of Drosophila in the wild.</title>
        <authorList>
            <person name="Mure A."/>
            <person name="Sugiura Y."/>
            <person name="Maeda R."/>
            <person name="Honda K."/>
            <person name="Sakurai N."/>
            <person name="Takahashi Y."/>
            <person name="Watada M."/>
            <person name="Katoh T."/>
            <person name="Gotoh A."/>
            <person name="Gotoh Y."/>
            <person name="Taniguchi I."/>
            <person name="Nakamura K."/>
            <person name="Hayashi T."/>
            <person name="Katayama T."/>
            <person name="Uemura T."/>
            <person name="Hattori Y."/>
        </authorList>
    </citation>
    <scope>NUCLEOTIDE SEQUENCE [LARGE SCALE GENOMIC DNA]</scope>
    <source>
        <strain evidence="17 18">SB-73</strain>
    </source>
</reference>
<evidence type="ECO:0000256" key="6">
    <source>
        <dbReference type="ARBA" id="ARBA00022490"/>
    </source>
</evidence>
<comment type="catalytic activity">
    <reaction evidence="15">
        <text>tRNA(Phe) + L-phenylalanine + ATP = L-phenylalanyl-tRNA(Phe) + AMP + diphosphate + H(+)</text>
        <dbReference type="Rhea" id="RHEA:19413"/>
        <dbReference type="Rhea" id="RHEA-COMP:9668"/>
        <dbReference type="Rhea" id="RHEA-COMP:9699"/>
        <dbReference type="ChEBI" id="CHEBI:15378"/>
        <dbReference type="ChEBI" id="CHEBI:30616"/>
        <dbReference type="ChEBI" id="CHEBI:33019"/>
        <dbReference type="ChEBI" id="CHEBI:58095"/>
        <dbReference type="ChEBI" id="CHEBI:78442"/>
        <dbReference type="ChEBI" id="CHEBI:78531"/>
        <dbReference type="ChEBI" id="CHEBI:456215"/>
        <dbReference type="EC" id="6.1.1.20"/>
    </reaction>
</comment>
<accession>A0AAV5REH3</accession>
<keyword evidence="7 17" id="KW-0436">Ligase</keyword>
<dbReference type="PROSITE" id="PS51483">
    <property type="entry name" value="B5"/>
    <property type="match status" value="1"/>
</dbReference>
<dbReference type="CDD" id="cd00769">
    <property type="entry name" value="PheRS_beta_core"/>
    <property type="match status" value="1"/>
</dbReference>
<keyword evidence="11" id="KW-0460">Magnesium</keyword>
<evidence type="ECO:0000313" key="18">
    <source>
        <dbReference type="Proteomes" id="UP001362899"/>
    </source>
</evidence>
<evidence type="ECO:0000256" key="11">
    <source>
        <dbReference type="ARBA" id="ARBA00022842"/>
    </source>
</evidence>
<keyword evidence="13" id="KW-0030">Aminoacyl-tRNA synthetase</keyword>
<dbReference type="InterPro" id="IPR040659">
    <property type="entry name" value="PhetRS_B1"/>
</dbReference>
<evidence type="ECO:0000256" key="4">
    <source>
        <dbReference type="ARBA" id="ARBA00011209"/>
    </source>
</evidence>
<dbReference type="SUPFAM" id="SSF46955">
    <property type="entry name" value="Putative DNA-binding domain"/>
    <property type="match status" value="2"/>
</dbReference>
<comment type="similarity">
    <text evidence="3">Belongs to the phenylalanyl-tRNA synthetase beta subunit family. Type 2 subfamily.</text>
</comment>
<evidence type="ECO:0000256" key="1">
    <source>
        <dbReference type="ARBA" id="ARBA00001946"/>
    </source>
</evidence>
<proteinExistence type="inferred from homology"/>
<comment type="subcellular location">
    <subcellularLocation>
        <location evidence="2">Cytoplasm</location>
    </subcellularLocation>
</comment>
<dbReference type="PANTHER" id="PTHR10947:SF0">
    <property type="entry name" value="PHENYLALANINE--TRNA LIGASE BETA SUBUNIT"/>
    <property type="match status" value="1"/>
</dbReference>
<protein>
    <recommendedName>
        <fullName evidence="5">phenylalanine--tRNA ligase</fullName>
        <ecNumber evidence="5">6.1.1.20</ecNumber>
    </recommendedName>
    <alternativeName>
        <fullName evidence="14">Phenylalanyl-tRNA synthetase beta subunit</fullName>
    </alternativeName>
</protein>
<evidence type="ECO:0000313" key="17">
    <source>
        <dbReference type="EMBL" id="GMM49611.1"/>
    </source>
</evidence>
<comment type="subunit">
    <text evidence="4">Tetramer of two alpha and two beta subunits.</text>
</comment>
<dbReference type="PANTHER" id="PTHR10947">
    <property type="entry name" value="PHENYLALANYL-TRNA SYNTHETASE BETA CHAIN AND LEUCINE-RICH REPEAT-CONTAINING PROTEIN 47"/>
    <property type="match status" value="1"/>
</dbReference>
<dbReference type="GO" id="GO:0005524">
    <property type="term" value="F:ATP binding"/>
    <property type="evidence" value="ECO:0007669"/>
    <property type="project" value="UniProtKB-KW"/>
</dbReference>